<reference evidence="10 11" key="1">
    <citation type="submission" date="2016-11" db="EMBL/GenBank/DDBJ databases">
        <authorList>
            <person name="Manzoor S."/>
        </authorList>
    </citation>
    <scope>NUCLEOTIDE SEQUENCE [LARGE SCALE GENOMIC DNA]</scope>
    <source>
        <strain evidence="10">Clostridium ultunense strain Esp</strain>
    </source>
</reference>
<gene>
    <name evidence="10" type="primary">ywjI</name>
    <name evidence="10" type="ORF">CUESP1_1189</name>
</gene>
<protein>
    <recommendedName>
        <fullName evidence="8">Fructose-1,6-bisphosphatase</fullName>
    </recommendedName>
</protein>
<sequence>MDRDLALSLVRVTEIAALASGRYMGRGDKIGADQAAVDGMRAAFNLVNTKGQVVIGEGELDEAPMLYIGEIIGAGMDVKADIAVDPLDGTTLVAKGLPNAISVIAMAPKGCLLNAPDTYMKKIAVGPRAAGKIHIDSTIEENLYSVAKALNKDISDLTVIIQDRERHRDIIDEVRKIGARIKLFGEGDVAAAIATAFEDTGVDIMISIGGAPEGVIAASALKCMGGDFQGRLYPMSDKEMERCKSLGWTEEKLGQVLTIDDLAKGNDIFFAATGISDGDLLKGIVYYGDNLAKTHSVVMRSKTGTIRFVEARHRLDKNNILKELLKKHS</sequence>
<comment type="catalytic activity">
    <reaction evidence="1">
        <text>beta-D-fructose 1,6-bisphosphate + H2O = beta-D-fructose 6-phosphate + phosphate</text>
        <dbReference type="Rhea" id="RHEA:11064"/>
        <dbReference type="ChEBI" id="CHEBI:15377"/>
        <dbReference type="ChEBI" id="CHEBI:32966"/>
        <dbReference type="ChEBI" id="CHEBI:43474"/>
        <dbReference type="ChEBI" id="CHEBI:57634"/>
        <dbReference type="EC" id="3.1.3.11"/>
    </reaction>
</comment>
<evidence type="ECO:0000256" key="5">
    <source>
        <dbReference type="ARBA" id="ARBA00023211"/>
    </source>
</evidence>
<accession>M1YS84</accession>
<dbReference type="PANTHER" id="PTHR30447:SF0">
    <property type="entry name" value="FRUCTOSE-1,6-BISPHOSPHATASE 1 CLASS 2-RELATED"/>
    <property type="match status" value="1"/>
</dbReference>
<evidence type="ECO:0000256" key="8">
    <source>
        <dbReference type="PIRNR" id="PIRNR004532"/>
    </source>
</evidence>
<dbReference type="HOGENOM" id="CLU_054938_0_0_9"/>
<dbReference type="AlphaFoldDB" id="M1YS84"/>
<dbReference type="GO" id="GO:0006071">
    <property type="term" value="P:glycerol metabolic process"/>
    <property type="evidence" value="ECO:0007669"/>
    <property type="project" value="InterPro"/>
</dbReference>
<dbReference type="Gene3D" id="3.30.540.10">
    <property type="entry name" value="Fructose-1,6-Bisphosphatase, subunit A, domain 1"/>
    <property type="match status" value="1"/>
</dbReference>
<feature type="binding site" evidence="9">
    <location>
        <position position="88"/>
    </location>
    <ligand>
        <name>Mn(2+)</name>
        <dbReference type="ChEBI" id="CHEBI:29035"/>
        <label>2</label>
    </ligand>
</feature>
<evidence type="ECO:0000256" key="9">
    <source>
        <dbReference type="PIRSR" id="PIRSR004532-1"/>
    </source>
</evidence>
<feature type="binding site" evidence="9">
    <location>
        <position position="33"/>
    </location>
    <ligand>
        <name>Mn(2+)</name>
        <dbReference type="ChEBI" id="CHEBI:29035"/>
        <label>1</label>
    </ligand>
</feature>
<comment type="similarity">
    <text evidence="2 8">Belongs to the FBPase class 2 family.</text>
</comment>
<dbReference type="EMBL" id="LT669839">
    <property type="protein sequence ID" value="SHD76562.1"/>
    <property type="molecule type" value="Genomic_DNA"/>
</dbReference>
<evidence type="ECO:0000313" key="11">
    <source>
        <dbReference type="Proteomes" id="UP000245423"/>
    </source>
</evidence>
<dbReference type="NCBIfam" id="TIGR00330">
    <property type="entry name" value="glpX"/>
    <property type="match status" value="1"/>
</dbReference>
<organism evidence="10 11">
    <name type="scientific">[Clostridium] ultunense Esp</name>
    <dbReference type="NCBI Taxonomy" id="1288971"/>
    <lineage>
        <taxon>Bacteria</taxon>
        <taxon>Bacillati</taxon>
        <taxon>Bacillota</taxon>
        <taxon>Tissierellia</taxon>
        <taxon>Tissierellales</taxon>
        <taxon>Tepidimicrobiaceae</taxon>
        <taxon>Schnuerera</taxon>
    </lineage>
</organism>
<evidence type="ECO:0000256" key="2">
    <source>
        <dbReference type="ARBA" id="ARBA00008989"/>
    </source>
</evidence>
<comment type="pathway">
    <text evidence="7">Carbohydrate biosynthesis.</text>
</comment>
<evidence type="ECO:0000256" key="3">
    <source>
        <dbReference type="ARBA" id="ARBA00022723"/>
    </source>
</evidence>
<keyword evidence="6 8" id="KW-0119">Carbohydrate metabolism</keyword>
<keyword evidence="4 10" id="KW-0378">Hydrolase</keyword>
<feature type="binding site" evidence="9">
    <location>
        <position position="57"/>
    </location>
    <ligand>
        <name>Mn(2+)</name>
        <dbReference type="ChEBI" id="CHEBI:29035"/>
        <label>1</label>
    </ligand>
</feature>
<proteinExistence type="inferred from homology"/>
<dbReference type="GO" id="GO:0042132">
    <property type="term" value="F:fructose 1,6-bisphosphate 1-phosphatase activity"/>
    <property type="evidence" value="ECO:0007669"/>
    <property type="project" value="UniProtKB-EC"/>
</dbReference>
<dbReference type="PIRSF" id="PIRSF004532">
    <property type="entry name" value="GlpX"/>
    <property type="match status" value="1"/>
</dbReference>
<evidence type="ECO:0000256" key="7">
    <source>
        <dbReference type="ARBA" id="ARBA00024331"/>
    </source>
</evidence>
<dbReference type="SUPFAM" id="SSF56655">
    <property type="entry name" value="Carbohydrate phosphatase"/>
    <property type="match status" value="1"/>
</dbReference>
<dbReference type="Proteomes" id="UP000245423">
    <property type="component" value="Chromosome 1"/>
</dbReference>
<dbReference type="GO" id="GO:0006094">
    <property type="term" value="P:gluconeogenesis"/>
    <property type="evidence" value="ECO:0007669"/>
    <property type="project" value="InterPro"/>
</dbReference>
<feature type="binding site" evidence="9">
    <location>
        <position position="85"/>
    </location>
    <ligand>
        <name>Mn(2+)</name>
        <dbReference type="ChEBI" id="CHEBI:29035"/>
        <label>2</label>
    </ligand>
</feature>
<dbReference type="Pfam" id="PF03320">
    <property type="entry name" value="FBPase_glpX"/>
    <property type="match status" value="1"/>
</dbReference>
<evidence type="ECO:0000256" key="1">
    <source>
        <dbReference type="ARBA" id="ARBA00001273"/>
    </source>
</evidence>
<keyword evidence="5 9" id="KW-0464">Manganese</keyword>
<evidence type="ECO:0000256" key="4">
    <source>
        <dbReference type="ARBA" id="ARBA00022801"/>
    </source>
</evidence>
<dbReference type="GO" id="GO:0030388">
    <property type="term" value="P:fructose 1,6-bisphosphate metabolic process"/>
    <property type="evidence" value="ECO:0007669"/>
    <property type="project" value="TreeGrafter"/>
</dbReference>
<keyword evidence="3 9" id="KW-0479">Metal-binding</keyword>
<comment type="cofactor">
    <cofactor evidence="9">
        <name>Mn(2+)</name>
        <dbReference type="ChEBI" id="CHEBI:29035"/>
    </cofactor>
</comment>
<evidence type="ECO:0000256" key="6">
    <source>
        <dbReference type="ARBA" id="ARBA00023277"/>
    </source>
</evidence>
<dbReference type="GO" id="GO:0005829">
    <property type="term" value="C:cytosol"/>
    <property type="evidence" value="ECO:0007669"/>
    <property type="project" value="TreeGrafter"/>
</dbReference>
<dbReference type="FunFam" id="3.40.190.90:FF:000001">
    <property type="entry name" value="Fructose-1,6-bisphosphatase"/>
    <property type="match status" value="1"/>
</dbReference>
<dbReference type="CDD" id="cd01516">
    <property type="entry name" value="FBPase_glpX"/>
    <property type="match status" value="1"/>
</dbReference>
<dbReference type="RefSeq" id="WP_005583120.1">
    <property type="nucleotide sequence ID" value="NZ_LT669839.1"/>
</dbReference>
<feature type="binding site" evidence="9">
    <location>
        <position position="213"/>
    </location>
    <ligand>
        <name>Mn(2+)</name>
        <dbReference type="ChEBI" id="CHEBI:29035"/>
        <label>2</label>
    </ligand>
</feature>
<dbReference type="Gene3D" id="3.40.190.90">
    <property type="match status" value="1"/>
</dbReference>
<dbReference type="OrthoDB" id="9779353at2"/>
<dbReference type="InterPro" id="IPR004464">
    <property type="entry name" value="FBPase_class-2/SBPase"/>
</dbReference>
<keyword evidence="11" id="KW-1185">Reference proteome</keyword>
<dbReference type="GO" id="GO:0046872">
    <property type="term" value="F:metal ion binding"/>
    <property type="evidence" value="ECO:0007669"/>
    <property type="project" value="UniProtKB-KW"/>
</dbReference>
<evidence type="ECO:0000313" key="10">
    <source>
        <dbReference type="EMBL" id="SHD76562.1"/>
    </source>
</evidence>
<dbReference type="PANTHER" id="PTHR30447">
    <property type="entry name" value="FRUCTOSE-1,6-BISPHOSPHATASE CLASS 2"/>
    <property type="match status" value="1"/>
</dbReference>
<name>M1YS84_9FIRM</name>